<feature type="chain" id="PRO_5014837655" evidence="1">
    <location>
        <begin position="21"/>
        <end position="148"/>
    </location>
</feature>
<keyword evidence="1" id="KW-0732">Signal</keyword>
<feature type="signal peptide" evidence="1">
    <location>
        <begin position="1"/>
        <end position="20"/>
    </location>
</feature>
<organism evidence="2">
    <name type="scientific">Anopheles darlingi</name>
    <name type="common">Mosquito</name>
    <dbReference type="NCBI Taxonomy" id="43151"/>
    <lineage>
        <taxon>Eukaryota</taxon>
        <taxon>Metazoa</taxon>
        <taxon>Ecdysozoa</taxon>
        <taxon>Arthropoda</taxon>
        <taxon>Hexapoda</taxon>
        <taxon>Insecta</taxon>
        <taxon>Pterygota</taxon>
        <taxon>Neoptera</taxon>
        <taxon>Endopterygota</taxon>
        <taxon>Diptera</taxon>
        <taxon>Nematocera</taxon>
        <taxon>Culicoidea</taxon>
        <taxon>Culicidae</taxon>
        <taxon>Anophelinae</taxon>
        <taxon>Anopheles</taxon>
    </lineage>
</organism>
<reference evidence="2" key="1">
    <citation type="submission" date="2018-01" db="EMBL/GenBank/DDBJ databases">
        <title>An insight into the sialome of Amazonian anophelines.</title>
        <authorList>
            <person name="Ribeiro J.M."/>
            <person name="Scarpassa V."/>
            <person name="Calvo E."/>
        </authorList>
    </citation>
    <scope>NUCLEOTIDE SEQUENCE</scope>
</reference>
<dbReference type="EMBL" id="GGFL01013974">
    <property type="protein sequence ID" value="MBW78152.1"/>
    <property type="molecule type" value="Transcribed_RNA"/>
</dbReference>
<protein>
    <submittedName>
        <fullName evidence="2">Putative secreted protein</fullName>
    </submittedName>
</protein>
<evidence type="ECO:0000256" key="1">
    <source>
        <dbReference type="SAM" id="SignalP"/>
    </source>
</evidence>
<evidence type="ECO:0000313" key="2">
    <source>
        <dbReference type="EMBL" id="MBW78152.1"/>
    </source>
</evidence>
<sequence>MNIPCLLYSLIALHIVLCNCSQHTASFIHQSGLIRWLSLWLCGLVFAEVNKSIINQNRQTIDRHLEVFRNDIALVRVQQTLLEAVSTTDRTNNRSRTLSADRSLCQRARGHCCTNQLGRGYFIHLPHQEVNGYAPSRSFNQTASCYDR</sequence>
<accession>A0A2M4DKR8</accession>
<proteinExistence type="predicted"/>
<name>A0A2M4DKR8_ANODA</name>
<dbReference type="AlphaFoldDB" id="A0A2M4DKR8"/>